<keyword evidence="1" id="KW-0812">Transmembrane</keyword>
<name>A0A346XS98_9ACTN</name>
<evidence type="ECO:0000313" key="3">
    <source>
        <dbReference type="Proteomes" id="UP000264006"/>
    </source>
</evidence>
<proteinExistence type="predicted"/>
<dbReference type="EMBL" id="CP031165">
    <property type="protein sequence ID" value="AXV05095.1"/>
    <property type="molecule type" value="Genomic_DNA"/>
</dbReference>
<organism evidence="2 3">
    <name type="scientific">Euzebya pacifica</name>
    <dbReference type="NCBI Taxonomy" id="1608957"/>
    <lineage>
        <taxon>Bacteria</taxon>
        <taxon>Bacillati</taxon>
        <taxon>Actinomycetota</taxon>
        <taxon>Nitriliruptoria</taxon>
        <taxon>Euzebyales</taxon>
    </lineage>
</organism>
<evidence type="ECO:0000256" key="1">
    <source>
        <dbReference type="SAM" id="Phobius"/>
    </source>
</evidence>
<keyword evidence="1" id="KW-0472">Membrane</keyword>
<accession>A0A346XS98</accession>
<keyword evidence="3" id="KW-1185">Reference proteome</keyword>
<evidence type="ECO:0000313" key="2">
    <source>
        <dbReference type="EMBL" id="AXV05095.1"/>
    </source>
</evidence>
<dbReference type="OrthoDB" id="5124510at2"/>
<dbReference type="Proteomes" id="UP000264006">
    <property type="component" value="Chromosome"/>
</dbReference>
<protein>
    <submittedName>
        <fullName evidence="2">Uncharacterized protein</fullName>
    </submittedName>
</protein>
<dbReference type="AlphaFoldDB" id="A0A346XS98"/>
<reference evidence="2 3" key="1">
    <citation type="submission" date="2018-09" db="EMBL/GenBank/DDBJ databases">
        <title>Complete genome sequence of Euzebya sp. DY32-46 isolated from seawater of Pacific Ocean.</title>
        <authorList>
            <person name="Xu L."/>
            <person name="Wu Y.-H."/>
            <person name="Xu X.-W."/>
        </authorList>
    </citation>
    <scope>NUCLEOTIDE SEQUENCE [LARGE SCALE GENOMIC DNA]</scope>
    <source>
        <strain evidence="2 3">DY32-46</strain>
    </source>
</reference>
<gene>
    <name evidence="2" type="ORF">DVS28_a0388</name>
</gene>
<dbReference type="KEGG" id="euz:DVS28_a0388"/>
<sequence length="70" mass="7706">MGLVKPTCPRCGKRVAKLVQTPAMQQACEDCLDDVLGLAAGMLTSGSMTGVLSTHGWFRRVKGWRRRERS</sequence>
<keyword evidence="1" id="KW-1133">Transmembrane helix</keyword>
<feature type="transmembrane region" description="Helical" evidence="1">
    <location>
        <begin position="35"/>
        <end position="58"/>
    </location>
</feature>
<dbReference type="RefSeq" id="WP_114589949.1">
    <property type="nucleotide sequence ID" value="NZ_CP031165.1"/>
</dbReference>